<reference evidence="2" key="1">
    <citation type="submission" date="2019-02" db="EMBL/GenBank/DDBJ databases">
        <authorList>
            <person name="Li S.-H."/>
        </authorList>
    </citation>
    <scope>NUCLEOTIDE SEQUENCE</scope>
    <source>
        <strain evidence="2">IMCC14734</strain>
    </source>
</reference>
<evidence type="ECO:0000259" key="1">
    <source>
        <dbReference type="Pfam" id="PF00534"/>
    </source>
</evidence>
<dbReference type="InterPro" id="IPR001296">
    <property type="entry name" value="Glyco_trans_1"/>
</dbReference>
<evidence type="ECO:0000313" key="3">
    <source>
        <dbReference type="Proteomes" id="UP001143362"/>
    </source>
</evidence>
<dbReference type="SUPFAM" id="SSF53756">
    <property type="entry name" value="UDP-Glycosyltransferase/glycogen phosphorylase"/>
    <property type="match status" value="1"/>
</dbReference>
<organism evidence="2 3">
    <name type="scientific">Candidatus Litorirhabdus singularis</name>
    <dbReference type="NCBI Taxonomy" id="2518993"/>
    <lineage>
        <taxon>Bacteria</taxon>
        <taxon>Pseudomonadati</taxon>
        <taxon>Pseudomonadota</taxon>
        <taxon>Gammaproteobacteria</taxon>
        <taxon>Cellvibrionales</taxon>
        <taxon>Halieaceae</taxon>
        <taxon>Candidatus Litorirhabdus</taxon>
    </lineage>
</organism>
<comment type="caution">
    <text evidence="2">The sequence shown here is derived from an EMBL/GenBank/DDBJ whole genome shotgun (WGS) entry which is preliminary data.</text>
</comment>
<dbReference type="PANTHER" id="PTHR12526:SF627">
    <property type="entry name" value="D-RHAMNOSYLTRANSFERASE WBPZ"/>
    <property type="match status" value="1"/>
</dbReference>
<sequence length="444" mass="50089">MLYSPEHYCIVRCTLLNITMQKQLLSLYPSSFTLSTYSPWSTLYGYFPACLFSIRRTNKMRTKKVLFITHVGEPGGAEMVMMNFCNSAHHSTSVLTLENGSINETLDTRGIANKSINFLDGIKDFKREDGFKQILKLIPRVIKRVTLLNTELKKHDIIVCFSQKSFLLCSLAKPFNRKPIIWFMNDILSSDYFSPTLLHILKLLSKLSSDHVVLNSKASLEKWQEAGAKKKNISIIYPSIDIFDFEKKLEDTVKIDEFKSKYRGENTALIGIFGRLTPWKGQDLFIRAISRLKNVNAIVVGDALFGEAKYKQELNELVSELNLQDRIAFTGHIKEIPQLMSICDVICHCSTTPEPFGLVLAEATIAKRPVIASDGGGAKEIVIHGKTGQLTPIGNIEALVAAIEKYLDDTDYTKTIIKDAYTHSLQNFSKETMVKKLDSIIETL</sequence>
<dbReference type="Gene3D" id="3.40.50.2000">
    <property type="entry name" value="Glycogen Phosphorylase B"/>
    <property type="match status" value="2"/>
</dbReference>
<accession>A0ABT3TIF2</accession>
<dbReference type="CDD" id="cd03801">
    <property type="entry name" value="GT4_PimA-like"/>
    <property type="match status" value="1"/>
</dbReference>
<name>A0ABT3TIF2_9GAMM</name>
<dbReference type="Proteomes" id="UP001143362">
    <property type="component" value="Unassembled WGS sequence"/>
</dbReference>
<feature type="domain" description="Glycosyl transferase family 1" evidence="1">
    <location>
        <begin position="257"/>
        <end position="421"/>
    </location>
</feature>
<keyword evidence="3" id="KW-1185">Reference proteome</keyword>
<proteinExistence type="predicted"/>
<protein>
    <submittedName>
        <fullName evidence="2">Glycosyltransferase family 1 protein</fullName>
    </submittedName>
</protein>
<evidence type="ECO:0000313" key="2">
    <source>
        <dbReference type="EMBL" id="MCX2982107.1"/>
    </source>
</evidence>
<dbReference type="Pfam" id="PF00534">
    <property type="entry name" value="Glycos_transf_1"/>
    <property type="match status" value="1"/>
</dbReference>
<dbReference type="EMBL" id="SHNN01000003">
    <property type="protein sequence ID" value="MCX2982107.1"/>
    <property type="molecule type" value="Genomic_DNA"/>
</dbReference>
<gene>
    <name evidence="2" type="ORF">EYC98_14695</name>
</gene>
<dbReference type="PANTHER" id="PTHR12526">
    <property type="entry name" value="GLYCOSYLTRANSFERASE"/>
    <property type="match status" value="1"/>
</dbReference>